<proteinExistence type="inferred from homology"/>
<evidence type="ECO:0000256" key="5">
    <source>
        <dbReference type="ARBA" id="ARBA00022827"/>
    </source>
</evidence>
<organism evidence="9 10">
    <name type="scientific">Scandinavium hiltneri</name>
    <dbReference type="NCBI Taxonomy" id="2926519"/>
    <lineage>
        <taxon>Bacteria</taxon>
        <taxon>Pseudomonadati</taxon>
        <taxon>Pseudomonadota</taxon>
        <taxon>Gammaproteobacteria</taxon>
        <taxon>Enterobacterales</taxon>
        <taxon>Enterobacteriaceae</taxon>
        <taxon>Scandinavium</taxon>
    </lineage>
</organism>
<dbReference type="Pfam" id="PF13247">
    <property type="entry name" value="Fer4_11"/>
    <property type="match status" value="1"/>
</dbReference>
<keyword evidence="7" id="KW-0411">Iron-sulfur</keyword>
<comment type="cofactor">
    <cofactor evidence="1">
        <name>FAD</name>
        <dbReference type="ChEBI" id="CHEBI:57692"/>
    </cofactor>
</comment>
<gene>
    <name evidence="9" type="ORF">MUU47_10700</name>
</gene>
<dbReference type="PANTHER" id="PTHR43429:SF3">
    <property type="entry name" value="NITRITE REDUCTASE [NAD(P)H]"/>
    <property type="match status" value="1"/>
</dbReference>
<protein>
    <submittedName>
        <fullName evidence="9">FAD-dependent oxidoreductase</fullName>
    </submittedName>
</protein>
<dbReference type="PROSITE" id="PS51379">
    <property type="entry name" value="4FE4S_FER_2"/>
    <property type="match status" value="3"/>
</dbReference>
<keyword evidence="4" id="KW-0479">Metal-binding</keyword>
<dbReference type="Gene3D" id="3.50.50.60">
    <property type="entry name" value="FAD/NAD(P)-binding domain"/>
    <property type="match status" value="2"/>
</dbReference>
<dbReference type="InterPro" id="IPR017896">
    <property type="entry name" value="4Fe4S_Fe-S-bd"/>
</dbReference>
<name>A0ABT2E2C8_9ENTR</name>
<keyword evidence="10" id="KW-1185">Reference proteome</keyword>
<feature type="domain" description="4Fe-4S ferredoxin-type" evidence="8">
    <location>
        <begin position="4"/>
        <end position="34"/>
    </location>
</feature>
<evidence type="ECO:0000256" key="7">
    <source>
        <dbReference type="ARBA" id="ARBA00023014"/>
    </source>
</evidence>
<comment type="similarity">
    <text evidence="2">Belongs to the FAD-dependent oxidoreductase family.</text>
</comment>
<keyword evidence="3" id="KW-0285">Flavoprotein</keyword>
<dbReference type="SUPFAM" id="SSF51905">
    <property type="entry name" value="FAD/NAD(P)-binding domain"/>
    <property type="match status" value="1"/>
</dbReference>
<reference evidence="9 10" key="1">
    <citation type="submission" date="2022-04" db="EMBL/GenBank/DDBJ databases">
        <title>Proposal of a three novel species of Scandinavium, Scandinavium hiltneri, Scandinavium manionii, Scandinavium tedordense.</title>
        <authorList>
            <person name="Maddock D.W."/>
            <person name="Brady C.L."/>
            <person name="Denman S."/>
            <person name="Arnold D."/>
        </authorList>
    </citation>
    <scope>NUCLEOTIDE SEQUENCE [LARGE SCALE GENOMIC DNA]</scope>
    <source>
        <strain evidence="9 10">H11S7</strain>
    </source>
</reference>
<dbReference type="EMBL" id="JALIGE010000073">
    <property type="protein sequence ID" value="MCS2161578.1"/>
    <property type="molecule type" value="Genomic_DNA"/>
</dbReference>
<evidence type="ECO:0000256" key="1">
    <source>
        <dbReference type="ARBA" id="ARBA00001974"/>
    </source>
</evidence>
<accession>A0ABT2E2C8</accession>
<evidence type="ECO:0000256" key="4">
    <source>
        <dbReference type="ARBA" id="ARBA00022723"/>
    </source>
</evidence>
<dbReference type="Pfam" id="PF07992">
    <property type="entry name" value="Pyr_redox_2"/>
    <property type="match status" value="1"/>
</dbReference>
<evidence type="ECO:0000256" key="3">
    <source>
        <dbReference type="ARBA" id="ARBA00022630"/>
    </source>
</evidence>
<dbReference type="CDD" id="cd16371">
    <property type="entry name" value="DMSOR_beta_like"/>
    <property type="match status" value="1"/>
</dbReference>
<dbReference type="PROSITE" id="PS00198">
    <property type="entry name" value="4FE4S_FER_1"/>
    <property type="match status" value="1"/>
</dbReference>
<keyword evidence="5" id="KW-0274">FAD</keyword>
<evidence type="ECO:0000259" key="8">
    <source>
        <dbReference type="PROSITE" id="PS51379"/>
    </source>
</evidence>
<dbReference type="Proteomes" id="UP001205357">
    <property type="component" value="Unassembled WGS sequence"/>
</dbReference>
<keyword evidence="6" id="KW-0408">Iron</keyword>
<evidence type="ECO:0000256" key="2">
    <source>
        <dbReference type="ARBA" id="ARBA00006442"/>
    </source>
</evidence>
<dbReference type="PRINTS" id="PR00411">
    <property type="entry name" value="PNDRDTASEI"/>
</dbReference>
<dbReference type="SUPFAM" id="SSF54862">
    <property type="entry name" value="4Fe-4S ferredoxins"/>
    <property type="match status" value="1"/>
</dbReference>
<dbReference type="PRINTS" id="PR00368">
    <property type="entry name" value="FADPNR"/>
</dbReference>
<dbReference type="PANTHER" id="PTHR43429">
    <property type="entry name" value="PYRIDINE NUCLEOTIDE-DISULFIDE OXIDOREDUCTASE DOMAIN-CONTAINING"/>
    <property type="match status" value="1"/>
</dbReference>
<dbReference type="InterPro" id="IPR023753">
    <property type="entry name" value="FAD/NAD-binding_dom"/>
</dbReference>
<dbReference type="InterPro" id="IPR050260">
    <property type="entry name" value="FAD-bd_OxRdtase"/>
</dbReference>
<dbReference type="Gene3D" id="3.30.70.20">
    <property type="match status" value="2"/>
</dbReference>
<dbReference type="InterPro" id="IPR036188">
    <property type="entry name" value="FAD/NAD-bd_sf"/>
</dbReference>
<sequence length="591" mass="63694">MTTLGFTFRPDDCTGCKACQVACKDKNALPAGHFFRRVEAFKLDGQIHTYSGACNHCAQPGCVDGCPTGALYKAADGTVQHHAGKCIGCGACIWNCPYGVPFLSPTTGISQKCDTCADLRRAGQQPACVQACITHCLHFGEIGEDAITPVFLPDNDVTTPALRILPGKRQQAKQVQISTRYRNDTHETFLVLGGGVAALSAAEAIRQRNQTAKIILISAENALPYSRPMLSKAPLRGFKPQPFQIQDASWYAQHKIEVWLETGVQALRPAARQVCLHDGRVIDYSRCIYALGAQSYIPPIAGVALDGVFSIRTLEDISSLRRWLIQPRRAVLIGGGVIGLEIALELKKYGCDVTVLESAPMLMGRVLDDDSSRQLAAQLEAKDIAVHTGITIDTLCGDSRVSGVKLNDGRTVGADLVIVTCGIQPNSSLAQQAGVETRRGIVVDDNMQTNFPGLYACGDCAEWQGTNLAVWSEAMEQGRVAGANAAGDPERYHSVPAAVLMNGAIALYAEGDTGKSPDVEQQVFTSTHASRAAFLVNPLSAQHCVERYFFKNDTLVGGVLSGDLTQMRILSQSIKDKLTKRTFLEKINAAR</sequence>
<feature type="domain" description="4Fe-4S ferredoxin-type" evidence="8">
    <location>
        <begin position="45"/>
        <end position="76"/>
    </location>
</feature>
<evidence type="ECO:0000313" key="10">
    <source>
        <dbReference type="Proteomes" id="UP001205357"/>
    </source>
</evidence>
<evidence type="ECO:0000313" key="9">
    <source>
        <dbReference type="EMBL" id="MCS2161578.1"/>
    </source>
</evidence>
<dbReference type="InterPro" id="IPR017900">
    <property type="entry name" value="4Fe4S_Fe_S_CS"/>
</dbReference>
<feature type="domain" description="4Fe-4S ferredoxin-type" evidence="8">
    <location>
        <begin position="77"/>
        <end position="106"/>
    </location>
</feature>
<evidence type="ECO:0000256" key="6">
    <source>
        <dbReference type="ARBA" id="ARBA00023004"/>
    </source>
</evidence>
<comment type="caution">
    <text evidence="9">The sequence shown here is derived from an EMBL/GenBank/DDBJ whole genome shotgun (WGS) entry which is preliminary data.</text>
</comment>